<dbReference type="InterPro" id="IPR025724">
    <property type="entry name" value="GAG-pre-integrase_dom"/>
</dbReference>
<dbReference type="InterPro" id="IPR057670">
    <property type="entry name" value="SH3_retrovirus"/>
</dbReference>
<reference evidence="3" key="2">
    <citation type="submission" date="2022-01" db="EMBL/GenBank/DDBJ databases">
        <authorList>
            <person name="Yamashiro T."/>
            <person name="Shiraishi A."/>
            <person name="Satake H."/>
            <person name="Nakayama K."/>
        </authorList>
    </citation>
    <scope>NUCLEOTIDE SEQUENCE</scope>
</reference>
<evidence type="ECO:0000313" key="3">
    <source>
        <dbReference type="EMBL" id="GJS80739.1"/>
    </source>
</evidence>
<dbReference type="InterPro" id="IPR039537">
    <property type="entry name" value="Retrotran_Ty1/copia-like"/>
</dbReference>
<proteinExistence type="predicted"/>
<feature type="domain" description="GAG-pre-integrase" evidence="1">
    <location>
        <begin position="167"/>
        <end position="223"/>
    </location>
</feature>
<gene>
    <name evidence="3" type="ORF">Tco_0730620</name>
</gene>
<feature type="domain" description="Retroviral polymerase SH3-like" evidence="2">
    <location>
        <begin position="294"/>
        <end position="349"/>
    </location>
</feature>
<dbReference type="EMBL" id="BQNB010010693">
    <property type="protein sequence ID" value="GJS80739.1"/>
    <property type="molecule type" value="Genomic_DNA"/>
</dbReference>
<dbReference type="Proteomes" id="UP001151760">
    <property type="component" value="Unassembled WGS sequence"/>
</dbReference>
<dbReference type="PANTHER" id="PTHR42648:SF27">
    <property type="entry name" value="RNA-DIRECTED DNA POLYMERASE"/>
    <property type="match status" value="1"/>
</dbReference>
<comment type="caution">
    <text evidence="3">The sequence shown here is derived from an EMBL/GenBank/DDBJ whole genome shotgun (WGS) entry which is preliminary data.</text>
</comment>
<accession>A0ABQ4YSA3</accession>
<reference evidence="3" key="1">
    <citation type="journal article" date="2022" name="Int. J. Mol. Sci.">
        <title>Draft Genome of Tanacetum Coccineum: Genomic Comparison of Closely Related Tanacetum-Family Plants.</title>
        <authorList>
            <person name="Yamashiro T."/>
            <person name="Shiraishi A."/>
            <person name="Nakayama K."/>
            <person name="Satake H."/>
        </authorList>
    </citation>
    <scope>NUCLEOTIDE SEQUENCE</scope>
</reference>
<dbReference type="Pfam" id="PF13976">
    <property type="entry name" value="gag_pre-integrs"/>
    <property type="match status" value="1"/>
</dbReference>
<name>A0ABQ4YSA3_9ASTR</name>
<dbReference type="PANTHER" id="PTHR42648">
    <property type="entry name" value="TRANSPOSASE, PUTATIVE-RELATED"/>
    <property type="match status" value="1"/>
</dbReference>
<evidence type="ECO:0000259" key="1">
    <source>
        <dbReference type="Pfam" id="PF13976"/>
    </source>
</evidence>
<protein>
    <submittedName>
        <fullName evidence="3">Retrovirus-related pol polyprotein from transposon TNT 1-94</fullName>
    </submittedName>
</protein>
<sequence length="403" mass="46235">MSDAVMFQFSCINKIRPTSGGISRSSLFGSKLMEKYKPTRLRHIRRTKPTRLAHQGLRRIQKMNKGALDLYVGNVNRAAVEAIGSFDLTLPSGMILVLDNCHFAPSITKRVISLSRLWDNAFLHKFTDNGAISVYKDNLFYFNAILRDGIFGIDMHDHVCNDHSIYTCSNKKSKQNLDSTFLWHFRLAHINKKHIAKLQHDGLLESTDDESFDVCVSCISGKMARKPFTHAIERADDLLGLIHSDLCGPFRTTSREESAARILNMVPTKKVNKTPYEIWHRKISNLSYLKVWGCEALVKRDMANKLESRAIKCIFIGYLKEMMGYYFYYPTENKIFIARYAEYFERNLISQEASGSTIELMKFKGKMNNLQIICHTPKPGLVGTSVRWRDVIIFITQDQGNDH</sequence>
<evidence type="ECO:0000259" key="2">
    <source>
        <dbReference type="Pfam" id="PF25597"/>
    </source>
</evidence>
<dbReference type="Pfam" id="PF25597">
    <property type="entry name" value="SH3_retrovirus"/>
    <property type="match status" value="1"/>
</dbReference>
<keyword evidence="4" id="KW-1185">Reference proteome</keyword>
<organism evidence="3 4">
    <name type="scientific">Tanacetum coccineum</name>
    <dbReference type="NCBI Taxonomy" id="301880"/>
    <lineage>
        <taxon>Eukaryota</taxon>
        <taxon>Viridiplantae</taxon>
        <taxon>Streptophyta</taxon>
        <taxon>Embryophyta</taxon>
        <taxon>Tracheophyta</taxon>
        <taxon>Spermatophyta</taxon>
        <taxon>Magnoliopsida</taxon>
        <taxon>eudicotyledons</taxon>
        <taxon>Gunneridae</taxon>
        <taxon>Pentapetalae</taxon>
        <taxon>asterids</taxon>
        <taxon>campanulids</taxon>
        <taxon>Asterales</taxon>
        <taxon>Asteraceae</taxon>
        <taxon>Asteroideae</taxon>
        <taxon>Anthemideae</taxon>
        <taxon>Anthemidinae</taxon>
        <taxon>Tanacetum</taxon>
    </lineage>
</organism>
<evidence type="ECO:0000313" key="4">
    <source>
        <dbReference type="Proteomes" id="UP001151760"/>
    </source>
</evidence>